<proteinExistence type="predicted"/>
<name>A0AC58SJ35_TOBAC</name>
<keyword evidence="1" id="KW-1185">Reference proteome</keyword>
<gene>
    <name evidence="2" type="primary">LOC142168218</name>
</gene>
<protein>
    <submittedName>
        <fullName evidence="2">Uncharacterized protein LOC142168218</fullName>
    </submittedName>
</protein>
<evidence type="ECO:0000313" key="1">
    <source>
        <dbReference type="Proteomes" id="UP000790787"/>
    </source>
</evidence>
<dbReference type="Proteomes" id="UP000790787">
    <property type="component" value="Chromosome 13"/>
</dbReference>
<reference evidence="1" key="1">
    <citation type="journal article" date="2014" name="Nat. Commun.">
        <title>The tobacco genome sequence and its comparison with those of tomato and potato.</title>
        <authorList>
            <person name="Sierro N."/>
            <person name="Battey J.N."/>
            <person name="Ouadi S."/>
            <person name="Bakaher N."/>
            <person name="Bovet L."/>
            <person name="Willig A."/>
            <person name="Goepfert S."/>
            <person name="Peitsch M.C."/>
            <person name="Ivanov N.V."/>
        </authorList>
    </citation>
    <scope>NUCLEOTIDE SEQUENCE [LARGE SCALE GENOMIC DNA]</scope>
</reference>
<dbReference type="RefSeq" id="XP_075084975.1">
    <property type="nucleotide sequence ID" value="XM_075228874.1"/>
</dbReference>
<sequence length="625" mass="71085">MVAPPNFEEGQSTYRPPRFNGQPFVPTKNLGDPAVAIPKMRKEFNDADRKAIEKNFRAKKILVCGIGPNEYNRISACQSAKEIWKALQTAHEGTTYVKQSKIDMLTTEYELFKMKDDKSIQDMYTRFTTIINDLHSIGETIPRNKLVRKILSVLPSSWETNVNAITEAKDLQTLTIDDLVAKKNPVPDKCFKRKNVANNVVKQALVAWEDSSSEFEEENDHGDSSMMAVESEATEYDSIFALMALSNDDEDDDDDELGEVEQTKDDLVIVVVDLNEIIENLKKEKDALDKKIAHIEHERDDLLVVVVDLKEIIGELKMESRPENSQKGKKVASEAHIKLESELNSVKSSMCAQLEKNKQLHEELVKGSSLQWYMDSGCSKHMTICDKVNKVEFVSKICTVTNLVTGEVVLVAKRYKNIYVADFESLQNGDLKCLSVVDDDAKLWHRRLGHASFTLLNKLVRKDLVRGLPKSSFKDHKVCDACVKGKEVRSSFKPKKKVSTSRPLDLLHMDLCGPMGVASRGGKKYIFVIVDDYSRFTWTLFLRTKDETFEVFVAFVKRIQMKMGNNVACIRSDHETEFDNAKFDEFCTENESIHVIFDESYLSYEKDKRVDQDKEPLSVPGEVLT</sequence>
<accession>A0AC58SJ35</accession>
<evidence type="ECO:0000313" key="2">
    <source>
        <dbReference type="RefSeq" id="XP_075084975.1"/>
    </source>
</evidence>
<reference evidence="2" key="2">
    <citation type="submission" date="2025-08" db="UniProtKB">
        <authorList>
            <consortium name="RefSeq"/>
        </authorList>
    </citation>
    <scope>IDENTIFICATION</scope>
    <source>
        <tissue evidence="2">Leaf</tissue>
    </source>
</reference>
<organism evidence="1 2">
    <name type="scientific">Nicotiana tabacum</name>
    <name type="common">Common tobacco</name>
    <dbReference type="NCBI Taxonomy" id="4097"/>
    <lineage>
        <taxon>Eukaryota</taxon>
        <taxon>Viridiplantae</taxon>
        <taxon>Streptophyta</taxon>
        <taxon>Embryophyta</taxon>
        <taxon>Tracheophyta</taxon>
        <taxon>Spermatophyta</taxon>
        <taxon>Magnoliopsida</taxon>
        <taxon>eudicotyledons</taxon>
        <taxon>Gunneridae</taxon>
        <taxon>Pentapetalae</taxon>
        <taxon>asterids</taxon>
        <taxon>lamiids</taxon>
        <taxon>Solanales</taxon>
        <taxon>Solanaceae</taxon>
        <taxon>Nicotianoideae</taxon>
        <taxon>Nicotianeae</taxon>
        <taxon>Nicotiana</taxon>
    </lineage>
</organism>